<feature type="compositionally biased region" description="Pro residues" evidence="1">
    <location>
        <begin position="168"/>
        <end position="181"/>
    </location>
</feature>
<dbReference type="Proteomes" id="UP000527355">
    <property type="component" value="Unassembled WGS sequence"/>
</dbReference>
<organism evidence="2 3">
    <name type="scientific">Myotis myotis</name>
    <name type="common">Greater mouse-eared bat</name>
    <name type="synonym">Vespertilio myotis</name>
    <dbReference type="NCBI Taxonomy" id="51298"/>
    <lineage>
        <taxon>Eukaryota</taxon>
        <taxon>Metazoa</taxon>
        <taxon>Chordata</taxon>
        <taxon>Craniata</taxon>
        <taxon>Vertebrata</taxon>
        <taxon>Euteleostomi</taxon>
        <taxon>Mammalia</taxon>
        <taxon>Eutheria</taxon>
        <taxon>Laurasiatheria</taxon>
        <taxon>Chiroptera</taxon>
        <taxon>Yangochiroptera</taxon>
        <taxon>Vespertilionidae</taxon>
        <taxon>Myotis</taxon>
    </lineage>
</organism>
<comment type="caution">
    <text evidence="2">The sequence shown here is derived from an EMBL/GenBank/DDBJ whole genome shotgun (WGS) entry which is preliminary data.</text>
</comment>
<accession>A0A7J7SCN8</accession>
<gene>
    <name evidence="2" type="ORF">mMyoMyo1_009545</name>
</gene>
<evidence type="ECO:0000313" key="2">
    <source>
        <dbReference type="EMBL" id="KAF6285995.1"/>
    </source>
</evidence>
<evidence type="ECO:0000256" key="1">
    <source>
        <dbReference type="SAM" id="MobiDB-lite"/>
    </source>
</evidence>
<dbReference type="AlphaFoldDB" id="A0A7J7SCN8"/>
<proteinExistence type="predicted"/>
<protein>
    <submittedName>
        <fullName evidence="2">Uncharacterized protein</fullName>
    </submittedName>
</protein>
<sequence length="254" mass="26415">MATALPSLPWLPLTSRVSYSYVVCPQCPSLTVRPQEAGCWSVLHGGSPAPRTAPGTRMPEVVAGGRTRCRLAPVSAALPGALRGAMMDVTCLLLTRLLAWASPPGVTTHQAQPQRAHGGQCRGPAPCAPLPAGRNRQCPSAPHTRSSVARPEHNTTHLDVNCGSSPLSPAPPPPPPRPAPSSPCLQAEAEAPRTPSLRACPSALGPHTPPRAAYSGPGWQRGLSARPPACPATVGVMVRREGCGFPPHSNHQPL</sequence>
<reference evidence="2 3" key="1">
    <citation type="journal article" date="2020" name="Nature">
        <title>Six reference-quality genomes reveal evolution of bat adaptations.</title>
        <authorList>
            <person name="Jebb D."/>
            <person name="Huang Z."/>
            <person name="Pippel M."/>
            <person name="Hughes G.M."/>
            <person name="Lavrichenko K."/>
            <person name="Devanna P."/>
            <person name="Winkler S."/>
            <person name="Jermiin L.S."/>
            <person name="Skirmuntt E.C."/>
            <person name="Katzourakis A."/>
            <person name="Burkitt-Gray L."/>
            <person name="Ray D.A."/>
            <person name="Sullivan K.A.M."/>
            <person name="Roscito J.G."/>
            <person name="Kirilenko B.M."/>
            <person name="Davalos L.M."/>
            <person name="Corthals A.P."/>
            <person name="Power M.L."/>
            <person name="Jones G."/>
            <person name="Ransome R.D."/>
            <person name="Dechmann D.K.N."/>
            <person name="Locatelli A.G."/>
            <person name="Puechmaille S.J."/>
            <person name="Fedrigo O."/>
            <person name="Jarvis E.D."/>
            <person name="Hiller M."/>
            <person name="Vernes S.C."/>
            <person name="Myers E.W."/>
            <person name="Teeling E.C."/>
        </authorList>
    </citation>
    <scope>NUCLEOTIDE SEQUENCE [LARGE SCALE GENOMIC DNA]</scope>
    <source>
        <strain evidence="2">MMyoMyo1</strain>
        <tissue evidence="2">Flight muscle</tissue>
    </source>
</reference>
<evidence type="ECO:0000313" key="3">
    <source>
        <dbReference type="Proteomes" id="UP000527355"/>
    </source>
</evidence>
<keyword evidence="3" id="KW-1185">Reference proteome</keyword>
<name>A0A7J7SCN8_MYOMY</name>
<dbReference type="EMBL" id="JABWUV010000019">
    <property type="protein sequence ID" value="KAF6285995.1"/>
    <property type="molecule type" value="Genomic_DNA"/>
</dbReference>
<feature type="region of interest" description="Disordered" evidence="1">
    <location>
        <begin position="105"/>
        <end position="223"/>
    </location>
</feature>